<reference evidence="2" key="1">
    <citation type="submission" date="2016-10" db="EMBL/GenBank/DDBJ databases">
        <authorList>
            <person name="Varghese N."/>
            <person name="Submissions S."/>
        </authorList>
    </citation>
    <scope>NUCLEOTIDE SEQUENCE [LARGE SCALE GENOMIC DNA]</scope>
    <source>
        <strain evidence="2">DSM 3669</strain>
    </source>
</reference>
<dbReference type="OrthoDB" id="1753657at2"/>
<sequence>MNYGNCVICGNLRGAGEGLIIRECYICPQCELEIAGLSIDDPDYEYYISGLKRIWRFVCNCTSADTPLFLSSLARR</sequence>
<dbReference type="STRING" id="39060.SAMN05660706_11014"/>
<gene>
    <name evidence="1" type="ORF">SAMN05660706_11014</name>
</gene>
<evidence type="ECO:0000313" key="1">
    <source>
        <dbReference type="EMBL" id="SFR04200.1"/>
    </source>
</evidence>
<dbReference type="InterPro" id="IPR019700">
    <property type="entry name" value="Sigma-G_inhibitor_Gin"/>
</dbReference>
<accession>A0A1I6DFC9</accession>
<dbReference type="EMBL" id="FOYM01000010">
    <property type="protein sequence ID" value="SFR04200.1"/>
    <property type="molecule type" value="Genomic_DNA"/>
</dbReference>
<name>A0A1I6DFC9_9FIRM</name>
<proteinExistence type="predicted"/>
<evidence type="ECO:0000313" key="2">
    <source>
        <dbReference type="Proteomes" id="UP000199584"/>
    </source>
</evidence>
<dbReference type="Pfam" id="PF10764">
    <property type="entry name" value="Gin"/>
    <property type="match status" value="1"/>
</dbReference>
<protein>
    <submittedName>
        <fullName evidence="1">Inhibitor of sigma-G Gin</fullName>
    </submittedName>
</protein>
<organism evidence="1 2">
    <name type="scientific">Desulfoscipio geothermicus DSM 3669</name>
    <dbReference type="NCBI Taxonomy" id="1121426"/>
    <lineage>
        <taxon>Bacteria</taxon>
        <taxon>Bacillati</taxon>
        <taxon>Bacillota</taxon>
        <taxon>Clostridia</taxon>
        <taxon>Eubacteriales</taxon>
        <taxon>Desulfallaceae</taxon>
        <taxon>Desulfoscipio</taxon>
    </lineage>
</organism>
<keyword evidence="2" id="KW-1185">Reference proteome</keyword>
<dbReference type="AlphaFoldDB" id="A0A1I6DFC9"/>
<dbReference type="Proteomes" id="UP000199584">
    <property type="component" value="Unassembled WGS sequence"/>
</dbReference>
<dbReference type="RefSeq" id="WP_092482833.1">
    <property type="nucleotide sequence ID" value="NZ_FOYM01000010.1"/>
</dbReference>